<dbReference type="GO" id="GO:0004516">
    <property type="term" value="F:nicotinate phosphoribosyltransferase activity"/>
    <property type="evidence" value="ECO:0007669"/>
    <property type="project" value="UniProtKB-EC"/>
</dbReference>
<dbReference type="UniPathway" id="UPA00253">
    <property type="reaction ID" value="UER00457"/>
</dbReference>
<evidence type="ECO:0000256" key="5">
    <source>
        <dbReference type="ARBA" id="ARBA00022642"/>
    </source>
</evidence>
<dbReference type="PANTHER" id="PTHR11098:SF1">
    <property type="entry name" value="NICOTINATE PHOSPHORIBOSYLTRANSFERASE"/>
    <property type="match status" value="1"/>
</dbReference>
<keyword evidence="6" id="KW-0175">Coiled coil</keyword>
<dbReference type="GO" id="GO:0016757">
    <property type="term" value="F:glycosyltransferase activity"/>
    <property type="evidence" value="ECO:0007669"/>
    <property type="project" value="UniProtKB-KW"/>
</dbReference>
<dbReference type="Proteomes" id="UP000485621">
    <property type="component" value="Unassembled WGS sequence"/>
</dbReference>
<dbReference type="PANTHER" id="PTHR11098">
    <property type="entry name" value="NICOTINATE PHOSPHORIBOSYLTRANSFERASE"/>
    <property type="match status" value="1"/>
</dbReference>
<feature type="coiled-coil region" evidence="6">
    <location>
        <begin position="201"/>
        <end position="228"/>
    </location>
</feature>
<dbReference type="AlphaFoldDB" id="A0A1V5ZIL5"/>
<gene>
    <name evidence="7" type="primary">pncB2</name>
    <name evidence="7" type="ORF">BWY04_01489</name>
</gene>
<dbReference type="SUPFAM" id="SSF51690">
    <property type="entry name" value="Nicotinate/Quinolinate PRTase C-terminal domain-like"/>
    <property type="match status" value="1"/>
</dbReference>
<evidence type="ECO:0000256" key="3">
    <source>
        <dbReference type="ARBA" id="ARBA00022553"/>
    </source>
</evidence>
<dbReference type="GO" id="GO:0005829">
    <property type="term" value="C:cytosol"/>
    <property type="evidence" value="ECO:0007669"/>
    <property type="project" value="TreeGrafter"/>
</dbReference>
<dbReference type="InterPro" id="IPR036068">
    <property type="entry name" value="Nicotinate_pribotase-like_C"/>
</dbReference>
<name>A0A1V5ZIL5_9BACT</name>
<dbReference type="EMBL" id="MWDB01000065">
    <property type="protein sequence ID" value="OQB39946.1"/>
    <property type="molecule type" value="Genomic_DNA"/>
</dbReference>
<evidence type="ECO:0000313" key="7">
    <source>
        <dbReference type="EMBL" id="OQB39946.1"/>
    </source>
</evidence>
<evidence type="ECO:0000256" key="4">
    <source>
        <dbReference type="ARBA" id="ARBA00022598"/>
    </source>
</evidence>
<dbReference type="SUPFAM" id="SSF54675">
    <property type="entry name" value="Nicotinate/Quinolinate PRTase N-terminal domain-like"/>
    <property type="match status" value="1"/>
</dbReference>
<keyword evidence="7" id="KW-0808">Transferase</keyword>
<dbReference type="Gene3D" id="3.20.140.10">
    <property type="entry name" value="nicotinate phosphoribosyltransferase"/>
    <property type="match status" value="1"/>
</dbReference>
<dbReference type="InterPro" id="IPR007229">
    <property type="entry name" value="Nic_PRibTrfase-Fam"/>
</dbReference>
<sequence length="473" mass="55099">MNIDKLKLLKKLTGGHEFLLCTDMYQLTMNAVYMAENRHNEEVVFECFVRSVREKVNPDKDVYYFSGEKEIHTMMNKIKEIFENKEYVERLREDFKKLVMAKIDNNKKKDVETAINKAFKEKPAIEYHVIKEGTPVIPLVPVFIFKGSRWIGQIIETMITNIVNGKTGYNTLKKMNQLDKKTDEYMRNLTLGIFDEELPDIEIMNDYKKHLEQRADEYKRELKNGQKILDASFRRAPGFYSAFMSTETAMQKEWHGTSNTTLYFIEGEKALEKIGGSFAHSFVMGHKTEKEAYETWLKYYPNSILLIDTYDVMNAVKMIIENGLKTSFVRIDSDPLDDYALKAEEEFKKAGVYTKIYLSSDITPEILRDYNKRNIPCARLMAGTKYVNCGDVENINCGFVYKITVNSIDGEMNFPEKKSTGKINYSGYKYVVFGKDKTMMTYDMSKGNQREYGYKYEVDVKEIAKKVLIVHKN</sequence>
<evidence type="ECO:0000256" key="1">
    <source>
        <dbReference type="ARBA" id="ARBA00004952"/>
    </source>
</evidence>
<reference evidence="7" key="1">
    <citation type="submission" date="2017-02" db="EMBL/GenBank/DDBJ databases">
        <title>Delving into the versatile metabolic prowess of the omnipresent phylum Bacteroidetes.</title>
        <authorList>
            <person name="Nobu M.K."/>
            <person name="Mei R."/>
            <person name="Narihiro T."/>
            <person name="Kuroda K."/>
            <person name="Liu W.-T."/>
        </authorList>
    </citation>
    <scope>NUCLEOTIDE SEQUENCE</scope>
    <source>
        <strain evidence="7">ADurb.Bin160</strain>
    </source>
</reference>
<dbReference type="PIRSF" id="PIRSF000484">
    <property type="entry name" value="NAPRT"/>
    <property type="match status" value="1"/>
</dbReference>
<evidence type="ECO:0000256" key="6">
    <source>
        <dbReference type="SAM" id="Coils"/>
    </source>
</evidence>
<keyword evidence="3" id="KW-0597">Phosphoprotein</keyword>
<keyword evidence="5" id="KW-0662">Pyridine nucleotide biosynthesis</keyword>
<comment type="pathway">
    <text evidence="1">Cofactor biosynthesis; NAD(+) biosynthesis; nicotinate D-ribonucleotide from nicotinate: step 1/1.</text>
</comment>
<comment type="caution">
    <text evidence="7">The sequence shown here is derived from an EMBL/GenBank/DDBJ whole genome shotgun (WGS) entry which is preliminary data.</text>
</comment>
<dbReference type="EC" id="6.3.4.21" evidence="2"/>
<dbReference type="GO" id="GO:0034355">
    <property type="term" value="P:NAD+ biosynthetic process via the salvage pathway"/>
    <property type="evidence" value="ECO:0007669"/>
    <property type="project" value="TreeGrafter"/>
</dbReference>
<evidence type="ECO:0000256" key="2">
    <source>
        <dbReference type="ARBA" id="ARBA00013236"/>
    </source>
</evidence>
<proteinExistence type="predicted"/>
<keyword evidence="4 7" id="KW-0436">Ligase</keyword>
<keyword evidence="7" id="KW-0328">Glycosyltransferase</keyword>
<organism evidence="7">
    <name type="scientific">candidate division CPR1 bacterium ADurb.Bin160</name>
    <dbReference type="NCBI Taxonomy" id="1852826"/>
    <lineage>
        <taxon>Bacteria</taxon>
        <taxon>candidate division CPR1</taxon>
    </lineage>
</organism>
<protein>
    <recommendedName>
        <fullName evidence="2">nicotinate phosphoribosyltransferase</fullName>
        <ecNumber evidence="2">6.3.4.21</ecNumber>
    </recommendedName>
</protein>
<accession>A0A1V5ZIL5</accession>